<name>A0A5N3PDT1_9HYPH</name>
<dbReference type="InterPro" id="IPR019734">
    <property type="entry name" value="TPR_rpt"/>
</dbReference>
<dbReference type="Proteomes" id="UP000325684">
    <property type="component" value="Unassembled WGS sequence"/>
</dbReference>
<reference evidence="1 2" key="1">
    <citation type="journal article" date="2019" name="Microorganisms">
        <title>Genome Insights into the Novel Species Microvirga brassicacearum, a Rapeseed Endophyte with Biotechnological Potential.</title>
        <authorList>
            <person name="Jimenez-Gomez A."/>
            <person name="Saati-Santamaria Z."/>
            <person name="Igual J.M."/>
            <person name="Rivas R."/>
            <person name="Mateos P.F."/>
            <person name="Garcia-Fraile P."/>
        </authorList>
    </citation>
    <scope>NUCLEOTIDE SEQUENCE [LARGE SCALE GENOMIC DNA]</scope>
    <source>
        <strain evidence="1 2">CDVBN77</strain>
    </source>
</reference>
<dbReference type="RefSeq" id="WP_150942897.1">
    <property type="nucleotide sequence ID" value="NZ_VCMV01000010.1"/>
</dbReference>
<dbReference type="SMART" id="SM00028">
    <property type="entry name" value="TPR"/>
    <property type="match status" value="2"/>
</dbReference>
<dbReference type="AlphaFoldDB" id="A0A5N3PDT1"/>
<proteinExistence type="predicted"/>
<dbReference type="EMBL" id="VCMV01000010">
    <property type="protein sequence ID" value="KAB0267917.1"/>
    <property type="molecule type" value="Genomic_DNA"/>
</dbReference>
<accession>A0A5N3PDT1</accession>
<evidence type="ECO:0000313" key="1">
    <source>
        <dbReference type="EMBL" id="KAB0267917.1"/>
    </source>
</evidence>
<organism evidence="1 2">
    <name type="scientific">Microvirga brassicacearum</name>
    <dbReference type="NCBI Taxonomy" id="2580413"/>
    <lineage>
        <taxon>Bacteria</taxon>
        <taxon>Pseudomonadati</taxon>
        <taxon>Pseudomonadota</taxon>
        <taxon>Alphaproteobacteria</taxon>
        <taxon>Hyphomicrobiales</taxon>
        <taxon>Methylobacteriaceae</taxon>
        <taxon>Microvirga</taxon>
    </lineage>
</organism>
<evidence type="ECO:0000313" key="2">
    <source>
        <dbReference type="Proteomes" id="UP000325684"/>
    </source>
</evidence>
<protein>
    <submittedName>
        <fullName evidence="1">Uncharacterized protein</fullName>
    </submittedName>
</protein>
<comment type="caution">
    <text evidence="1">The sequence shown here is derived from an EMBL/GenBank/DDBJ whole genome shotgun (WGS) entry which is preliminary data.</text>
</comment>
<dbReference type="Gene3D" id="1.25.40.10">
    <property type="entry name" value="Tetratricopeptide repeat domain"/>
    <property type="match status" value="1"/>
</dbReference>
<dbReference type="InterPro" id="IPR011990">
    <property type="entry name" value="TPR-like_helical_dom_sf"/>
</dbReference>
<gene>
    <name evidence="1" type="ORF">FEZ63_06845</name>
</gene>
<sequence>MISAQTLDPVFHLILDLSAHQPAPGVPARLRELFCELSETENADAAQEVEEVIWTLWTSHEDRDAEEIMAEAIEGMEVGALDAARILLDDLTERYPDWAEAWNRRATLCFIEKRDADCLADIERTLALEPRHFGAISDFGHVCLRHGHLNEARAAFQIALSINPHLEDLAEILEDLAPHTLMLH</sequence>
<dbReference type="SUPFAM" id="SSF48452">
    <property type="entry name" value="TPR-like"/>
    <property type="match status" value="1"/>
</dbReference>
<keyword evidence="2" id="KW-1185">Reference proteome</keyword>
<dbReference type="OrthoDB" id="9815010at2"/>